<dbReference type="InterPro" id="IPR013328">
    <property type="entry name" value="6PGD_dom2"/>
</dbReference>
<evidence type="ECO:0000256" key="3">
    <source>
        <dbReference type="ARBA" id="ARBA00023027"/>
    </source>
</evidence>
<dbReference type="InterPro" id="IPR008927">
    <property type="entry name" value="6-PGluconate_DH-like_C_sf"/>
</dbReference>
<reference evidence="14 15" key="1">
    <citation type="journal article" date="2024" name="Nat. Commun.">
        <title>Phylogenomics reveals the evolutionary origins of lichenization in chlorophyte algae.</title>
        <authorList>
            <person name="Puginier C."/>
            <person name="Libourel C."/>
            <person name="Otte J."/>
            <person name="Skaloud P."/>
            <person name="Haon M."/>
            <person name="Grisel S."/>
            <person name="Petersen M."/>
            <person name="Berrin J.G."/>
            <person name="Delaux P.M."/>
            <person name="Dal Grande F."/>
            <person name="Keller J."/>
        </authorList>
    </citation>
    <scope>NUCLEOTIDE SEQUENCE [LARGE SCALE GENOMIC DNA]</scope>
    <source>
        <strain evidence="14 15">SAG 2145</strain>
    </source>
</reference>
<feature type="domain" description="Glycerol-3-phosphate dehydrogenase NAD-dependent N-terminal" evidence="12">
    <location>
        <begin position="52"/>
        <end position="207"/>
    </location>
</feature>
<dbReference type="FunFam" id="3.40.50.720:FF:000019">
    <property type="entry name" value="Glycerol-3-phosphate dehydrogenase [NAD(P)+]"/>
    <property type="match status" value="1"/>
</dbReference>
<dbReference type="GO" id="GO:0005975">
    <property type="term" value="P:carbohydrate metabolic process"/>
    <property type="evidence" value="ECO:0007669"/>
    <property type="project" value="InterPro"/>
</dbReference>
<feature type="active site" description="Proton acceptor" evidence="7">
    <location>
        <position position="241"/>
    </location>
</feature>
<feature type="domain" description="Glycerol-3-phosphate dehydrogenase NAD-dependent C-terminal" evidence="13">
    <location>
        <begin position="230"/>
        <end position="370"/>
    </location>
</feature>
<dbReference type="GO" id="GO:0046168">
    <property type="term" value="P:glycerol-3-phosphate catabolic process"/>
    <property type="evidence" value="ECO:0007669"/>
    <property type="project" value="UniProtKB-UniRule"/>
</dbReference>
<evidence type="ECO:0000313" key="15">
    <source>
        <dbReference type="Proteomes" id="UP001438707"/>
    </source>
</evidence>
<evidence type="ECO:0000256" key="7">
    <source>
        <dbReference type="PIRSR" id="PIRSR000114-1"/>
    </source>
</evidence>
<dbReference type="InterPro" id="IPR011128">
    <property type="entry name" value="G3P_DH_NAD-dep_N"/>
</dbReference>
<organism evidence="14 15">
    <name type="scientific">Apatococcus lobatus</name>
    <dbReference type="NCBI Taxonomy" id="904363"/>
    <lineage>
        <taxon>Eukaryota</taxon>
        <taxon>Viridiplantae</taxon>
        <taxon>Chlorophyta</taxon>
        <taxon>core chlorophytes</taxon>
        <taxon>Trebouxiophyceae</taxon>
        <taxon>Chlorellales</taxon>
        <taxon>Chlorellaceae</taxon>
        <taxon>Apatococcus</taxon>
    </lineage>
</organism>
<comment type="subcellular location">
    <subcellularLocation>
        <location evidence="5">Glycosome</location>
    </subcellularLocation>
</comment>
<dbReference type="NCBIfam" id="NF000940">
    <property type="entry name" value="PRK00094.1-2"/>
    <property type="match status" value="1"/>
</dbReference>
<evidence type="ECO:0000256" key="2">
    <source>
        <dbReference type="ARBA" id="ARBA00023002"/>
    </source>
</evidence>
<dbReference type="InterPro" id="IPR006109">
    <property type="entry name" value="G3P_DH_NAD-dep_C"/>
</dbReference>
<feature type="binding site" evidence="9">
    <location>
        <position position="305"/>
    </location>
    <ligand>
        <name>NAD(+)</name>
        <dbReference type="ChEBI" id="CHEBI:57540"/>
    </ligand>
</feature>
<comment type="caution">
    <text evidence="14">The sequence shown here is derived from an EMBL/GenBank/DDBJ whole genome shotgun (WGS) entry which is preliminary data.</text>
</comment>
<feature type="binding site" evidence="9">
    <location>
        <begin position="56"/>
        <end position="61"/>
    </location>
    <ligand>
        <name>NAD(+)</name>
        <dbReference type="ChEBI" id="CHEBI:57540"/>
    </ligand>
</feature>
<dbReference type="GO" id="GO:0005829">
    <property type="term" value="C:cytosol"/>
    <property type="evidence" value="ECO:0007669"/>
    <property type="project" value="TreeGrafter"/>
</dbReference>
<accession>A0AAW1QDF9</accession>
<dbReference type="PIRSF" id="PIRSF000114">
    <property type="entry name" value="Glycerol-3-P_dh"/>
    <property type="match status" value="1"/>
</dbReference>
<dbReference type="InterPro" id="IPR006168">
    <property type="entry name" value="G3P_DH_NAD-dep"/>
</dbReference>
<proteinExistence type="inferred from homology"/>
<evidence type="ECO:0000256" key="4">
    <source>
        <dbReference type="ARBA" id="ARBA00048683"/>
    </source>
</evidence>
<comment type="catalytic activity">
    <reaction evidence="4 11">
        <text>sn-glycerol 3-phosphate + NAD(+) = dihydroxyacetone phosphate + NADH + H(+)</text>
        <dbReference type="Rhea" id="RHEA:11092"/>
        <dbReference type="ChEBI" id="CHEBI:15378"/>
        <dbReference type="ChEBI" id="CHEBI:57540"/>
        <dbReference type="ChEBI" id="CHEBI:57597"/>
        <dbReference type="ChEBI" id="CHEBI:57642"/>
        <dbReference type="ChEBI" id="CHEBI:57945"/>
        <dbReference type="EC" id="1.1.1.8"/>
    </reaction>
</comment>
<dbReference type="EC" id="1.1.1.8" evidence="11"/>
<evidence type="ECO:0000256" key="10">
    <source>
        <dbReference type="RuleBase" id="RU000437"/>
    </source>
</evidence>
<sequence>MKDEACEGGLHRRACNAKQPIVRKTSRLESSAGFGRVGQMPDSKLSQERTRVGVIGGGAWGTALAIHCARMGHNTQLWAMEPEVVQDINGPKHENTLFLKGVPCPHSLACSNDMPAVIQHAQLILMVVPTPFIARTIGSQSANFRSDQILVSCSKGISNETLETVNEILERVVPPALARRLAYLSGPSFAVEVAREQPSAVTIASRYDDIAARAQALLSTPRFRCYRTQDITGVELGGALKNVLAIACGISDGLGFGNNGRAALITRGLMEMTRLAVANGAHPLTMSGLAGIGDLVLTCTGDLSRNRTVGMRLGKGEKLPDIISSMRAVAEGVLTAKSAWKLAQKLNVEAPIIEGIYKVVHEGGDPVQIVSDVMSRELRSEVDPEVMAAARL</sequence>
<keyword evidence="3 9" id="KW-0520">NAD</keyword>
<evidence type="ECO:0000256" key="9">
    <source>
        <dbReference type="PIRSR" id="PIRSR000114-3"/>
    </source>
</evidence>
<keyword evidence="2 10" id="KW-0560">Oxidoreductase</keyword>
<keyword evidence="6" id="KW-0327">Glycosome</keyword>
<dbReference type="InterPro" id="IPR036291">
    <property type="entry name" value="NAD(P)-bd_dom_sf"/>
</dbReference>
<evidence type="ECO:0000256" key="8">
    <source>
        <dbReference type="PIRSR" id="PIRSR000114-2"/>
    </source>
</evidence>
<protein>
    <recommendedName>
        <fullName evidence="11">Glycerol-3-phosphate dehydrogenase [NAD(+)]</fullName>
        <ecNumber evidence="11">1.1.1.8</ecNumber>
    </recommendedName>
</protein>
<dbReference type="SUPFAM" id="SSF51735">
    <property type="entry name" value="NAD(P)-binding Rossmann-fold domains"/>
    <property type="match status" value="1"/>
</dbReference>
<evidence type="ECO:0000256" key="11">
    <source>
        <dbReference type="RuleBase" id="RU361243"/>
    </source>
</evidence>
<feature type="binding site" evidence="9">
    <location>
        <position position="190"/>
    </location>
    <ligand>
        <name>NAD(+)</name>
        <dbReference type="ChEBI" id="CHEBI:57540"/>
    </ligand>
</feature>
<dbReference type="PROSITE" id="PS00957">
    <property type="entry name" value="NAD_G3PDH"/>
    <property type="match status" value="1"/>
</dbReference>
<evidence type="ECO:0000313" key="14">
    <source>
        <dbReference type="EMBL" id="KAK9819442.1"/>
    </source>
</evidence>
<dbReference type="EMBL" id="JALJOS010000047">
    <property type="protein sequence ID" value="KAK9819442.1"/>
    <property type="molecule type" value="Genomic_DNA"/>
</dbReference>
<gene>
    <name evidence="14" type="ORF">WJX74_005953</name>
</gene>
<dbReference type="FunFam" id="1.10.1040.10:FF:000001">
    <property type="entry name" value="Glycerol-3-phosphate dehydrogenase [NAD(P)+]"/>
    <property type="match status" value="1"/>
</dbReference>
<dbReference type="Gene3D" id="3.40.50.720">
    <property type="entry name" value="NAD(P)-binding Rossmann-like Domain"/>
    <property type="match status" value="1"/>
</dbReference>
<dbReference type="PRINTS" id="PR00077">
    <property type="entry name" value="GPDHDRGNASE"/>
</dbReference>
<dbReference type="HAMAP" id="MF_00394">
    <property type="entry name" value="NAD_Glyc3P_dehydrog"/>
    <property type="match status" value="1"/>
</dbReference>
<feature type="binding site" evidence="9">
    <location>
        <position position="132"/>
    </location>
    <ligand>
        <name>NAD(+)</name>
        <dbReference type="ChEBI" id="CHEBI:57540"/>
    </ligand>
</feature>
<feature type="binding site" evidence="8">
    <location>
        <position position="155"/>
    </location>
    <ligand>
        <name>substrate</name>
    </ligand>
</feature>
<dbReference type="GO" id="GO:0141152">
    <property type="term" value="F:glycerol-3-phosphate dehydrogenase (NAD+) activity"/>
    <property type="evidence" value="ECO:0007669"/>
    <property type="project" value="UniProtKB-UniRule"/>
</dbReference>
<dbReference type="Gene3D" id="1.10.1040.10">
    <property type="entry name" value="N-(1-d-carboxylethyl)-l-norvaline Dehydrogenase, domain 2"/>
    <property type="match status" value="1"/>
</dbReference>
<dbReference type="NCBIfam" id="NF000942">
    <property type="entry name" value="PRK00094.1-4"/>
    <property type="match status" value="1"/>
</dbReference>
<dbReference type="GO" id="GO:0020015">
    <property type="term" value="C:glycosome"/>
    <property type="evidence" value="ECO:0007669"/>
    <property type="project" value="UniProtKB-SubCell"/>
</dbReference>
<keyword evidence="15" id="KW-1185">Reference proteome</keyword>
<evidence type="ECO:0000259" key="12">
    <source>
        <dbReference type="Pfam" id="PF01210"/>
    </source>
</evidence>
<comment type="similarity">
    <text evidence="1 10">Belongs to the NAD-dependent glycerol-3-phosphate dehydrogenase family.</text>
</comment>
<evidence type="ECO:0000256" key="6">
    <source>
        <dbReference type="ARBA" id="ARBA00084116"/>
    </source>
</evidence>
<dbReference type="PANTHER" id="PTHR11728:SF1">
    <property type="entry name" value="GLYCEROL-3-PHOSPHATE DEHYDROGENASE [NAD(+)] 2, CHLOROPLASTIC"/>
    <property type="match status" value="1"/>
</dbReference>
<name>A0AAW1QDF9_9CHLO</name>
<dbReference type="Proteomes" id="UP001438707">
    <property type="component" value="Unassembled WGS sequence"/>
</dbReference>
<evidence type="ECO:0000259" key="13">
    <source>
        <dbReference type="Pfam" id="PF07479"/>
    </source>
</evidence>
<dbReference type="Pfam" id="PF01210">
    <property type="entry name" value="NAD_Gly3P_dh_N"/>
    <property type="match status" value="1"/>
</dbReference>
<dbReference type="GO" id="GO:0051287">
    <property type="term" value="F:NAD binding"/>
    <property type="evidence" value="ECO:0007669"/>
    <property type="project" value="UniProtKB-UniRule"/>
</dbReference>
<dbReference type="SUPFAM" id="SSF48179">
    <property type="entry name" value="6-phosphogluconate dehydrogenase C-terminal domain-like"/>
    <property type="match status" value="1"/>
</dbReference>
<feature type="binding site" evidence="8">
    <location>
        <begin position="305"/>
        <end position="306"/>
    </location>
    <ligand>
        <name>substrate</name>
    </ligand>
</feature>
<dbReference type="Pfam" id="PF07479">
    <property type="entry name" value="NAD_Gly3P_dh_C"/>
    <property type="match status" value="1"/>
</dbReference>
<dbReference type="PANTHER" id="PTHR11728">
    <property type="entry name" value="GLYCEROL-3-PHOSPHATE DEHYDROGENASE"/>
    <property type="match status" value="1"/>
</dbReference>
<dbReference type="AlphaFoldDB" id="A0AAW1QDF9"/>
<evidence type="ECO:0000256" key="5">
    <source>
        <dbReference type="ARBA" id="ARBA00060503"/>
    </source>
</evidence>
<evidence type="ECO:0000256" key="1">
    <source>
        <dbReference type="ARBA" id="ARBA00011009"/>
    </source>
</evidence>